<organism evidence="1 2">
    <name type="scientific">Cordyceps militaris</name>
    <name type="common">Caterpillar fungus</name>
    <name type="synonym">Clavaria militaris</name>
    <dbReference type="NCBI Taxonomy" id="73501"/>
    <lineage>
        <taxon>Eukaryota</taxon>
        <taxon>Fungi</taxon>
        <taxon>Dikarya</taxon>
        <taxon>Ascomycota</taxon>
        <taxon>Pezizomycotina</taxon>
        <taxon>Sordariomycetes</taxon>
        <taxon>Hypocreomycetidae</taxon>
        <taxon>Hypocreales</taxon>
        <taxon>Cordycipitaceae</taxon>
        <taxon>Cordyceps</taxon>
    </lineage>
</organism>
<evidence type="ECO:0000313" key="2">
    <source>
        <dbReference type="Proteomes" id="UP000323067"/>
    </source>
</evidence>
<gene>
    <name evidence="1" type="ORF">A9K55_009181</name>
</gene>
<accession>A0A2H4SGT8</accession>
<evidence type="ECO:0000313" key="1">
    <source>
        <dbReference type="EMBL" id="ATY62320.1"/>
    </source>
</evidence>
<proteinExistence type="predicted"/>
<protein>
    <submittedName>
        <fullName evidence="1">Uncharacterized protein</fullName>
    </submittedName>
</protein>
<name>A0A2H4SGT8_CORMI</name>
<reference evidence="1 2" key="1">
    <citation type="journal article" date="2017" name="BMC Genomics">
        <title>Chromosome level assembly and secondary metabolite potential of the parasitic fungus Cordyceps militaris.</title>
        <authorList>
            <person name="Kramer G.J."/>
            <person name="Nodwell J.R."/>
        </authorList>
    </citation>
    <scope>NUCLEOTIDE SEQUENCE [LARGE SCALE GENOMIC DNA]</scope>
    <source>
        <strain evidence="1 2">ATCC 34164</strain>
    </source>
</reference>
<dbReference type="Proteomes" id="UP000323067">
    <property type="component" value="Chromosome vii"/>
</dbReference>
<dbReference type="VEuPathDB" id="FungiDB:CCM_08931"/>
<sequence>MSFQQSHNGQAIFSNPFVVTEMYRVAIPRRNKPETVLELNNIWPSTTLHASRKKPIDAFVFSLLARAGILNSPDQVVSLSDVARHPDKTAWGLVSYFQHHEQTHAKTTFPNTENADDGPEDTLLIVSPWDPDSAASWPLAALWIQTRLDAFLDNGHRIRVEMQAPDLFLDNLIVRPLAARCVGRPRLQREWKTAIRAIIGQQESTALAELGLRMHYMAADCANLDVFTPTVCILIHDKNPDIAGWTLARERIKEYLAVTSPGMGLMIHGCGHCEHDELERL</sequence>
<dbReference type="AlphaFoldDB" id="A0A2H4SGT8"/>
<dbReference type="VEuPathDB" id="FungiDB:A9K55_009181"/>
<dbReference type="EMBL" id="CP023324">
    <property type="protein sequence ID" value="ATY62320.1"/>
    <property type="molecule type" value="Genomic_DNA"/>
</dbReference>